<comment type="similarity">
    <text evidence="3">Belongs to the disease resistance NB-LRR family.</text>
</comment>
<evidence type="ECO:0000256" key="2">
    <source>
        <dbReference type="ARBA" id="ARBA00004496"/>
    </source>
</evidence>
<keyword evidence="5" id="KW-0433">Leucine-rich repeat</keyword>
<gene>
    <name evidence="14" type="ORF">BUALT_Bualt02G0066100</name>
</gene>
<keyword evidence="4" id="KW-0963">Cytoplasm</keyword>
<reference evidence="14" key="1">
    <citation type="submission" date="2019-10" db="EMBL/GenBank/DDBJ databases">
        <authorList>
            <person name="Zhang R."/>
            <person name="Pan Y."/>
            <person name="Wang J."/>
            <person name="Ma R."/>
            <person name="Yu S."/>
        </authorList>
    </citation>
    <scope>NUCLEOTIDE SEQUENCE</scope>
    <source>
        <strain evidence="14">LA-IB0</strain>
        <tissue evidence="14">Leaf</tissue>
    </source>
</reference>
<organism evidence="14 15">
    <name type="scientific">Buddleja alternifolia</name>
    <dbReference type="NCBI Taxonomy" id="168488"/>
    <lineage>
        <taxon>Eukaryota</taxon>
        <taxon>Viridiplantae</taxon>
        <taxon>Streptophyta</taxon>
        <taxon>Embryophyta</taxon>
        <taxon>Tracheophyta</taxon>
        <taxon>Spermatophyta</taxon>
        <taxon>Magnoliopsida</taxon>
        <taxon>eudicotyledons</taxon>
        <taxon>Gunneridae</taxon>
        <taxon>Pentapetalae</taxon>
        <taxon>asterids</taxon>
        <taxon>lamiids</taxon>
        <taxon>Lamiales</taxon>
        <taxon>Scrophulariaceae</taxon>
        <taxon>Buddlejeae</taxon>
        <taxon>Buddleja</taxon>
    </lineage>
</organism>
<evidence type="ECO:0000256" key="6">
    <source>
        <dbReference type="ARBA" id="ARBA00022667"/>
    </source>
</evidence>
<dbReference type="Gene3D" id="1.10.10.10">
    <property type="entry name" value="Winged helix-like DNA-binding domain superfamily/Winged helix DNA-binding domain"/>
    <property type="match status" value="1"/>
</dbReference>
<dbReference type="InterPro" id="IPR032675">
    <property type="entry name" value="LRR_dom_sf"/>
</dbReference>
<dbReference type="Gene3D" id="3.80.10.10">
    <property type="entry name" value="Ribonuclease Inhibitor"/>
    <property type="match status" value="1"/>
</dbReference>
<dbReference type="GO" id="GO:0005737">
    <property type="term" value="C:cytoplasm"/>
    <property type="evidence" value="ECO:0007669"/>
    <property type="project" value="UniProtKB-SubCell"/>
</dbReference>
<dbReference type="GO" id="GO:0051607">
    <property type="term" value="P:defense response to virus"/>
    <property type="evidence" value="ECO:0007669"/>
    <property type="project" value="UniProtKB-ARBA"/>
</dbReference>
<keyword evidence="8" id="KW-0547">Nucleotide-binding</keyword>
<evidence type="ECO:0000256" key="1">
    <source>
        <dbReference type="ARBA" id="ARBA00002074"/>
    </source>
</evidence>
<keyword evidence="9" id="KW-0611">Plant defense</keyword>
<dbReference type="InterPro" id="IPR044974">
    <property type="entry name" value="Disease_R_plants"/>
</dbReference>
<dbReference type="Gene3D" id="3.40.50.300">
    <property type="entry name" value="P-loop containing nucleotide triphosphate hydrolases"/>
    <property type="match status" value="1"/>
</dbReference>
<evidence type="ECO:0000256" key="9">
    <source>
        <dbReference type="ARBA" id="ARBA00022821"/>
    </source>
</evidence>
<protein>
    <recommendedName>
        <fullName evidence="16">Late blight resistance protein</fullName>
    </recommendedName>
</protein>
<keyword evidence="10" id="KW-0067">ATP-binding</keyword>
<feature type="domain" description="NB-ARC" evidence="11">
    <location>
        <begin position="406"/>
        <end position="573"/>
    </location>
</feature>
<evidence type="ECO:0000256" key="10">
    <source>
        <dbReference type="ARBA" id="ARBA00022840"/>
    </source>
</evidence>
<dbReference type="InterPro" id="IPR038005">
    <property type="entry name" value="RX-like_CC"/>
</dbReference>
<dbReference type="Pfam" id="PF18052">
    <property type="entry name" value="Rx_N"/>
    <property type="match status" value="1"/>
</dbReference>
<name>A0AAV6XYH7_9LAMI</name>
<dbReference type="GO" id="GO:0005524">
    <property type="term" value="F:ATP binding"/>
    <property type="evidence" value="ECO:0007669"/>
    <property type="project" value="UniProtKB-KW"/>
</dbReference>
<dbReference type="PANTHER" id="PTHR23155">
    <property type="entry name" value="DISEASE RESISTANCE PROTEIN RP"/>
    <property type="match status" value="1"/>
</dbReference>
<comment type="function">
    <text evidence="1">Confers resistance to late blight (Phytophthora infestans) races carrying the avirulence gene Avr1. Resistance proteins guard the plant against pathogens that contain an appropriate avirulence protein via an indirect interaction with this avirulence protein. That triggers a defense system including the hypersensitive response, which restricts the pathogen growth.</text>
</comment>
<dbReference type="SUPFAM" id="SSF52540">
    <property type="entry name" value="P-loop containing nucleoside triphosphate hydrolases"/>
    <property type="match status" value="1"/>
</dbReference>
<dbReference type="InterPro" id="IPR036388">
    <property type="entry name" value="WH-like_DNA-bd_sf"/>
</dbReference>
<feature type="domain" description="Disease resistance protein winged helix" evidence="13">
    <location>
        <begin position="659"/>
        <end position="729"/>
    </location>
</feature>
<dbReference type="PANTHER" id="PTHR23155:SF1152">
    <property type="entry name" value="AAA+ ATPASE DOMAIN-CONTAINING PROTEIN"/>
    <property type="match status" value="1"/>
</dbReference>
<dbReference type="GO" id="GO:0043531">
    <property type="term" value="F:ADP binding"/>
    <property type="evidence" value="ECO:0007669"/>
    <property type="project" value="InterPro"/>
</dbReference>
<dbReference type="InterPro" id="IPR002182">
    <property type="entry name" value="NB-ARC"/>
</dbReference>
<comment type="subcellular location">
    <subcellularLocation>
        <location evidence="2">Cytoplasm</location>
    </subcellularLocation>
</comment>
<evidence type="ECO:0000259" key="11">
    <source>
        <dbReference type="Pfam" id="PF00931"/>
    </source>
</evidence>
<dbReference type="Proteomes" id="UP000826271">
    <property type="component" value="Unassembled WGS sequence"/>
</dbReference>
<dbReference type="InterPro" id="IPR058922">
    <property type="entry name" value="WHD_DRP"/>
</dbReference>
<dbReference type="GO" id="GO:0009626">
    <property type="term" value="P:plant-type hypersensitive response"/>
    <property type="evidence" value="ECO:0007669"/>
    <property type="project" value="UniProtKB-KW"/>
</dbReference>
<evidence type="ECO:0000256" key="4">
    <source>
        <dbReference type="ARBA" id="ARBA00022490"/>
    </source>
</evidence>
<dbReference type="CDD" id="cd14798">
    <property type="entry name" value="RX-CC_like"/>
    <property type="match status" value="1"/>
</dbReference>
<accession>A0AAV6XYH7</accession>
<dbReference type="Gene3D" id="1.20.5.4130">
    <property type="match status" value="1"/>
</dbReference>
<dbReference type="InterPro" id="IPR041118">
    <property type="entry name" value="Rx_N"/>
</dbReference>
<dbReference type="InterPro" id="IPR027417">
    <property type="entry name" value="P-loop_NTPase"/>
</dbReference>
<dbReference type="Pfam" id="PF23559">
    <property type="entry name" value="WHD_DRP"/>
    <property type="match status" value="1"/>
</dbReference>
<keyword evidence="7" id="KW-0677">Repeat</keyword>
<keyword evidence="6" id="KW-0381">Hypersensitive response</keyword>
<dbReference type="InterPro" id="IPR042197">
    <property type="entry name" value="Apaf_helical"/>
</dbReference>
<proteinExistence type="inferred from homology"/>
<evidence type="ECO:0000256" key="7">
    <source>
        <dbReference type="ARBA" id="ARBA00022737"/>
    </source>
</evidence>
<feature type="domain" description="Disease resistance N-terminal" evidence="12">
    <location>
        <begin position="263"/>
        <end position="340"/>
    </location>
</feature>
<evidence type="ECO:0000313" key="14">
    <source>
        <dbReference type="EMBL" id="KAG8387869.1"/>
    </source>
</evidence>
<evidence type="ECO:0000259" key="13">
    <source>
        <dbReference type="Pfam" id="PF23559"/>
    </source>
</evidence>
<dbReference type="PRINTS" id="PR00364">
    <property type="entry name" value="DISEASERSIST"/>
</dbReference>
<dbReference type="EMBL" id="WHWC01000002">
    <property type="protein sequence ID" value="KAG8387869.1"/>
    <property type="molecule type" value="Genomic_DNA"/>
</dbReference>
<dbReference type="Pfam" id="PF00931">
    <property type="entry name" value="NB-ARC"/>
    <property type="match status" value="1"/>
</dbReference>
<evidence type="ECO:0000313" key="15">
    <source>
        <dbReference type="Proteomes" id="UP000826271"/>
    </source>
</evidence>
<evidence type="ECO:0000256" key="3">
    <source>
        <dbReference type="ARBA" id="ARBA00008894"/>
    </source>
</evidence>
<evidence type="ECO:0000256" key="8">
    <source>
        <dbReference type="ARBA" id="ARBA00022741"/>
    </source>
</evidence>
<dbReference type="AlphaFoldDB" id="A0AAV6XYH7"/>
<dbReference type="Gene3D" id="1.10.8.430">
    <property type="entry name" value="Helical domain of apoptotic protease-activating factors"/>
    <property type="match status" value="1"/>
</dbReference>
<evidence type="ECO:0008006" key="16">
    <source>
        <dbReference type="Google" id="ProtNLM"/>
    </source>
</evidence>
<comment type="caution">
    <text evidence="14">The sequence shown here is derived from an EMBL/GenBank/DDBJ whole genome shotgun (WGS) entry which is preliminary data.</text>
</comment>
<keyword evidence="15" id="KW-1185">Reference proteome</keyword>
<dbReference type="SUPFAM" id="SSF52058">
    <property type="entry name" value="L domain-like"/>
    <property type="match status" value="1"/>
</dbReference>
<dbReference type="FunFam" id="3.40.50.300:FF:001091">
    <property type="entry name" value="Probable disease resistance protein At1g61300"/>
    <property type="match status" value="1"/>
</dbReference>
<dbReference type="FunFam" id="1.10.10.10:FF:000322">
    <property type="entry name" value="Probable disease resistance protein At1g63360"/>
    <property type="match status" value="1"/>
</dbReference>
<sequence length="1108" mass="125972">MNDFFDGKVDVDVSTVSGRLVDEDNAVSKGSIDISTMSVPYTSVDSVNMPADLLFPNNMGSRAETTSLITPSPIYQEHSSQVSSDNLHETVVGENESAVLDHVLEVVSLNSHFCAPITTILLGDSEHDLFRKLMPHNFENYSEMVASFTRELRQLFMVPNLLLHNNLSDNDHENDTLKKSELVAAFIAFLLQLLSHGKGLVFSIEDMIHNLKKELKSLVIVLGDTSLLGAAEIEQVKTLLEEFEAVANEAEAAAVDSSSIIVYVLRDLEELMHQEDDLIVHMKGQLKIVHQRLVLSQSFLKDIEVLQLSEMEEELKQVVMIIRDVAYEAEYLINSFLVKDAPLWYLIIKIPNVIHKNKLIGTGLQEIKKKYDIEALKLTKDFSPQLSLQAKRNSDVEDVIVGFEDKTTDILDLLTGGSDHLQIITIFGMPGLGKTTLAKKLYTHASVNYYFDKLSWCTISQAYRRRSVLSDILATTESQLDSAIIRSMADERLAERIYKSLKGRRYLIVMDDIWHSDVWDDLRRCFPDDGNGSRILFTSRNRDVAPPNSIIHELTTLSNEQCWELLQKKVFGNGTCPPQLLDIGVQIAASCRGLPLAVVVVAEILSTMDRDKSKWENVGGSLASFILADQNNSTMQILELSYKHLPDHLKPCFLYFAAFPNVKEIPVRNLKWLWIAEAFICKEEKKSLESVAEEYLMELIGKSLVTVNGRRSDGGVKSCVIHDLLRDLCLRRAEEQNFMKLVVNNYSIYGKHRCLYAPTYSPFMNRTYKASHVLSEHYCLGSPLSVRSFLGYHPGSPLNVLNMELLKVLDCRDLDGIEMLVHLRYLAIDPMPSSIGRLVNLEFLLVHNNVSISPSILKMTKLRYLRANEAIFDKDCDSSQIVINNLEYLSTVCIFNLKDEEMIKCSPHLRRLKCNCKPLLINDEGTSYRYPDLRFLTQLESLKMTTVYGDAIAADFNLPSNIKKLTLSGLRLHWEKMSIIGTLPNLKVLKLEAGAFCRKIWETRDGEFQQLRFLKLEKLSIYKWKVKSREHFPKLYQLVLHNCEYLKKIPSEIGEIPTLHMIEVKSCTKSVEESAVQMQEEQRDMGNEDLRVVIYSELHFSFSYPVLS</sequence>
<evidence type="ECO:0000259" key="12">
    <source>
        <dbReference type="Pfam" id="PF18052"/>
    </source>
</evidence>
<evidence type="ECO:0000256" key="5">
    <source>
        <dbReference type="ARBA" id="ARBA00022614"/>
    </source>
</evidence>